<name>A0A2M4DT25_ANODA</name>
<evidence type="ECO:0000256" key="1">
    <source>
        <dbReference type="SAM" id="MobiDB-lite"/>
    </source>
</evidence>
<evidence type="ECO:0000313" key="2">
    <source>
        <dbReference type="EMBL" id="MBW80418.1"/>
    </source>
</evidence>
<organism evidence="2">
    <name type="scientific">Anopheles darlingi</name>
    <name type="common">Mosquito</name>
    <dbReference type="NCBI Taxonomy" id="43151"/>
    <lineage>
        <taxon>Eukaryota</taxon>
        <taxon>Metazoa</taxon>
        <taxon>Ecdysozoa</taxon>
        <taxon>Arthropoda</taxon>
        <taxon>Hexapoda</taxon>
        <taxon>Insecta</taxon>
        <taxon>Pterygota</taxon>
        <taxon>Neoptera</taxon>
        <taxon>Endopterygota</taxon>
        <taxon>Diptera</taxon>
        <taxon>Nematocera</taxon>
        <taxon>Culicoidea</taxon>
        <taxon>Culicidae</taxon>
        <taxon>Anophelinae</taxon>
        <taxon>Anopheles</taxon>
    </lineage>
</organism>
<proteinExistence type="predicted"/>
<dbReference type="AlphaFoldDB" id="A0A2M4DT25"/>
<accession>A0A2M4DT25</accession>
<reference evidence="2" key="1">
    <citation type="submission" date="2018-01" db="EMBL/GenBank/DDBJ databases">
        <title>An insight into the sialome of Amazonian anophelines.</title>
        <authorList>
            <person name="Ribeiro J.M."/>
            <person name="Scarpassa V."/>
            <person name="Calvo E."/>
        </authorList>
    </citation>
    <scope>NUCLEOTIDE SEQUENCE</scope>
</reference>
<protein>
    <submittedName>
        <fullName evidence="2">Uncharacterized protein</fullName>
    </submittedName>
</protein>
<sequence length="234" mass="23932">MLTVGVLLPSAGLARTVGSVSSNELCNSAAIRSSLCASLIWLANDSTVLNDSSQYTQRVGTIWVPPEATATGSSSAAVVNAESGSGLTNLREPRFSVALAALVAGELEALSGIRFGIGRGRFLGFVSASSSSVETALSNRPSSSSPSPSSSSSSLPSSPTSLSSVVVVRRRAASRMVSLEYGMIWLSWCNSSASLKPPPPRAKPLLTAIDVPATERSISSSSFGSPEAATSCCT</sequence>
<dbReference type="EMBL" id="GGFL01016240">
    <property type="protein sequence ID" value="MBW80418.1"/>
    <property type="molecule type" value="Transcribed_RNA"/>
</dbReference>
<feature type="region of interest" description="Disordered" evidence="1">
    <location>
        <begin position="136"/>
        <end position="160"/>
    </location>
</feature>